<dbReference type="EMBL" id="SPQS01000044">
    <property type="protein sequence ID" value="TFV68397.1"/>
    <property type="molecule type" value="Genomic_DNA"/>
</dbReference>
<proteinExistence type="predicted"/>
<comment type="caution">
    <text evidence="2">The sequence shown here is derived from an EMBL/GenBank/DDBJ whole genome shotgun (WGS) entry which is preliminary data.</text>
</comment>
<feature type="compositionally biased region" description="Basic and acidic residues" evidence="1">
    <location>
        <begin position="44"/>
        <end position="62"/>
    </location>
</feature>
<evidence type="ECO:0000313" key="2">
    <source>
        <dbReference type="EMBL" id="TFV28608.1"/>
    </source>
</evidence>
<dbReference type="AlphaFoldDB" id="A0A4Y9KTG9"/>
<evidence type="ECO:0000313" key="4">
    <source>
        <dbReference type="Proteomes" id="UP000297700"/>
    </source>
</evidence>
<evidence type="ECO:0000256" key="1">
    <source>
        <dbReference type="SAM" id="MobiDB-lite"/>
    </source>
</evidence>
<sequence>MDNLRPLVVRDDVVSRSVQFKTSSSLREALGPSVLHLRTAAGAHEGEDGEWRRVAEEERDRGAASCRPQDALRSNDGDSFSLD</sequence>
<dbReference type="RefSeq" id="WP_126261390.1">
    <property type="nucleotide sequence ID" value="NZ_SPQS01000044.1"/>
</dbReference>
<reference evidence="2 5" key="1">
    <citation type="submission" date="2019-03" db="EMBL/GenBank/DDBJ databases">
        <title>Bradyrhizobium strains diversity isolated from Chamaecrista fasciculata.</title>
        <authorList>
            <person name="Urquiaga M.C.O."/>
            <person name="Hungria M."/>
            <person name="Delamuta J.R.M."/>
        </authorList>
    </citation>
    <scope>NUCLEOTIDE SEQUENCE [LARGE SCALE GENOMIC DNA]</scope>
    <source>
        <strain evidence="2 5">CNPSo 3424</strain>
    </source>
</reference>
<dbReference type="EMBL" id="SPQU01000068">
    <property type="protein sequence ID" value="TFV28608.1"/>
    <property type="molecule type" value="Genomic_DNA"/>
</dbReference>
<feature type="region of interest" description="Disordered" evidence="1">
    <location>
        <begin position="40"/>
        <end position="83"/>
    </location>
</feature>
<name>A0A4Y9KTG9_9BRAD</name>
<dbReference type="Proteomes" id="UP000298225">
    <property type="component" value="Unassembled WGS sequence"/>
</dbReference>
<evidence type="ECO:0000313" key="3">
    <source>
        <dbReference type="EMBL" id="TFV68397.1"/>
    </source>
</evidence>
<protein>
    <submittedName>
        <fullName evidence="2">Uncharacterized protein</fullName>
    </submittedName>
</protein>
<dbReference type="Proteomes" id="UP000297700">
    <property type="component" value="Unassembled WGS sequence"/>
</dbReference>
<accession>A0A4Y9NLT3</accession>
<gene>
    <name evidence="3" type="ORF">E4K64_37040</name>
    <name evidence="2" type="ORF">E4K66_38895</name>
</gene>
<accession>A0A4Y9KTG9</accession>
<evidence type="ECO:0000313" key="5">
    <source>
        <dbReference type="Proteomes" id="UP000298225"/>
    </source>
</evidence>
<reference evidence="3 4" key="2">
    <citation type="submission" date="2019-03" db="EMBL/GenBank/DDBJ databases">
        <title>Bradyrhizobium strains diversity.</title>
        <authorList>
            <person name="Urquiaga M.C.O."/>
            <person name="Hungria M."/>
            <person name="Delamuta J.R.M."/>
            <person name="Klepa M.S."/>
        </authorList>
    </citation>
    <scope>NUCLEOTIDE SEQUENCE [LARGE SCALE GENOMIC DNA]</scope>
    <source>
        <strain evidence="3 4">CNPSo 3426</strain>
    </source>
</reference>
<organism evidence="2 5">
    <name type="scientific">Bradyrhizobium frederickii</name>
    <dbReference type="NCBI Taxonomy" id="2560054"/>
    <lineage>
        <taxon>Bacteria</taxon>
        <taxon>Pseudomonadati</taxon>
        <taxon>Pseudomonadota</taxon>
        <taxon>Alphaproteobacteria</taxon>
        <taxon>Hyphomicrobiales</taxon>
        <taxon>Nitrobacteraceae</taxon>
        <taxon>Bradyrhizobium</taxon>
    </lineage>
</organism>
<keyword evidence="5" id="KW-1185">Reference proteome</keyword>